<dbReference type="InterPro" id="IPR001638">
    <property type="entry name" value="Solute-binding_3/MltF_N"/>
</dbReference>
<dbReference type="PANTHER" id="PTHR35936">
    <property type="entry name" value="MEMBRANE-BOUND LYTIC MUREIN TRANSGLYCOSYLASE F"/>
    <property type="match status" value="1"/>
</dbReference>
<dbReference type="Pfam" id="PF00497">
    <property type="entry name" value="SBP_bac_3"/>
    <property type="match status" value="1"/>
</dbReference>
<dbReference type="SMART" id="SM00062">
    <property type="entry name" value="PBPb"/>
    <property type="match status" value="1"/>
</dbReference>
<dbReference type="EMBL" id="AP024849">
    <property type="protein sequence ID" value="BCZ45402.1"/>
    <property type="molecule type" value="Genomic_DNA"/>
</dbReference>
<dbReference type="SUPFAM" id="SSF53850">
    <property type="entry name" value="Periplasmic binding protein-like II"/>
    <property type="match status" value="1"/>
</dbReference>
<protein>
    <submittedName>
        <fullName evidence="3">L-cystine-binding protein TcyA</fullName>
    </submittedName>
</protein>
<evidence type="ECO:0000259" key="2">
    <source>
        <dbReference type="SMART" id="SM00062"/>
    </source>
</evidence>
<evidence type="ECO:0000313" key="4">
    <source>
        <dbReference type="Proteomes" id="UP000824633"/>
    </source>
</evidence>
<dbReference type="Proteomes" id="UP000824633">
    <property type="component" value="Chromosome"/>
</dbReference>
<keyword evidence="1" id="KW-0732">Signal</keyword>
<accession>A0ABN6ITS9</accession>
<organism evidence="3 4">
    <name type="scientific">Clostridium gelidum</name>
    <dbReference type="NCBI Taxonomy" id="704125"/>
    <lineage>
        <taxon>Bacteria</taxon>
        <taxon>Bacillati</taxon>
        <taxon>Bacillota</taxon>
        <taxon>Clostridia</taxon>
        <taxon>Eubacteriales</taxon>
        <taxon>Clostridiaceae</taxon>
        <taxon>Clostridium</taxon>
    </lineage>
</organism>
<sequence length="293" mass="32726">MQKMRKKLLVIIISVVSFIGIIVIFGSGVSNAQISNTDSAKDRLQAIKEKGVLTVASANDRPFAYIDPQTNKFTGVDAEIITEVARRLGIDKVEMKYVPFENVLVELNKNNDIDIAADGFYVTDERKKEVLFTNVWYKEPEVIITPKATKFNFKEDLKDAIVGAQNKTPFLDLAQKWEKEGLIKKIKILESQSELILAVANGEVDAGIIDYLVASYVLSENKNLNLKMVTPYKPEIPGMVAGAVKKTDATFAEEVNKKIDEMKEDRTLIGILKKYGMDEGNFVSVKDGNILEQ</sequence>
<dbReference type="CDD" id="cd13530">
    <property type="entry name" value="PBP2_peptides_like"/>
    <property type="match status" value="1"/>
</dbReference>
<keyword evidence="4" id="KW-1185">Reference proteome</keyword>
<dbReference type="RefSeq" id="WP_224037002.1">
    <property type="nucleotide sequence ID" value="NZ_AP024849.1"/>
</dbReference>
<feature type="domain" description="Solute-binding protein family 3/N-terminal" evidence="2">
    <location>
        <begin position="52"/>
        <end position="278"/>
    </location>
</feature>
<dbReference type="Gene3D" id="3.40.190.10">
    <property type="entry name" value="Periplasmic binding protein-like II"/>
    <property type="match status" value="2"/>
</dbReference>
<proteinExistence type="predicted"/>
<name>A0ABN6ITS9_9CLOT</name>
<evidence type="ECO:0000256" key="1">
    <source>
        <dbReference type="ARBA" id="ARBA00022729"/>
    </source>
</evidence>
<reference evidence="4" key="1">
    <citation type="submission" date="2021-07" db="EMBL/GenBank/DDBJ databases">
        <title>Complete genome sequencing of a Clostridium isolate.</title>
        <authorList>
            <person name="Ueki A."/>
            <person name="Tonouchi A."/>
        </authorList>
    </citation>
    <scope>NUCLEOTIDE SEQUENCE [LARGE SCALE GENOMIC DNA]</scope>
    <source>
        <strain evidence="4">C5S11</strain>
    </source>
</reference>
<gene>
    <name evidence="3" type="primary">tcyA</name>
    <name evidence="3" type="ORF">psyc5s11_14690</name>
</gene>
<dbReference type="PANTHER" id="PTHR35936:SF19">
    <property type="entry name" value="AMINO-ACID-BINDING PROTEIN YXEM-RELATED"/>
    <property type="match status" value="1"/>
</dbReference>
<evidence type="ECO:0000313" key="3">
    <source>
        <dbReference type="EMBL" id="BCZ45402.1"/>
    </source>
</evidence>